<gene>
    <name evidence="5" type="ORF">UFOPK3564_03190</name>
</gene>
<dbReference type="AlphaFoldDB" id="A0A6J7JP28"/>
<organism evidence="5">
    <name type="scientific">freshwater metagenome</name>
    <dbReference type="NCBI Taxonomy" id="449393"/>
    <lineage>
        <taxon>unclassified sequences</taxon>
        <taxon>metagenomes</taxon>
        <taxon>ecological metagenomes</taxon>
    </lineage>
</organism>
<dbReference type="PROSITE" id="PS51463">
    <property type="entry name" value="P_GLUCOSE_ISOMERASE_3"/>
    <property type="match status" value="1"/>
</dbReference>
<dbReference type="GO" id="GO:0006094">
    <property type="term" value="P:gluconeogenesis"/>
    <property type="evidence" value="ECO:0007669"/>
    <property type="project" value="UniProtKB-KW"/>
</dbReference>
<proteinExistence type="predicted"/>
<dbReference type="Gene3D" id="3.40.50.10490">
    <property type="entry name" value="Glucose-6-phosphate isomerase like protein, domain 1"/>
    <property type="match status" value="3"/>
</dbReference>
<dbReference type="EMBL" id="CAFBMK010000284">
    <property type="protein sequence ID" value="CAB4945398.1"/>
    <property type="molecule type" value="Genomic_DNA"/>
</dbReference>
<dbReference type="GO" id="GO:0051156">
    <property type="term" value="P:glucose 6-phosphate metabolic process"/>
    <property type="evidence" value="ECO:0007669"/>
    <property type="project" value="TreeGrafter"/>
</dbReference>
<dbReference type="GO" id="GO:0004347">
    <property type="term" value="F:glucose-6-phosphate isomerase activity"/>
    <property type="evidence" value="ECO:0007669"/>
    <property type="project" value="InterPro"/>
</dbReference>
<reference evidence="5" key="1">
    <citation type="submission" date="2020-05" db="EMBL/GenBank/DDBJ databases">
        <authorList>
            <person name="Chiriac C."/>
            <person name="Salcher M."/>
            <person name="Ghai R."/>
            <person name="Kavagutti S V."/>
        </authorList>
    </citation>
    <scope>NUCLEOTIDE SEQUENCE</scope>
</reference>
<keyword evidence="1" id="KW-0312">Gluconeogenesis</keyword>
<name>A0A6J7JP28_9ZZZZ</name>
<accession>A0A6J7JP28</accession>
<evidence type="ECO:0000256" key="2">
    <source>
        <dbReference type="ARBA" id="ARBA00023152"/>
    </source>
</evidence>
<dbReference type="GO" id="GO:0097367">
    <property type="term" value="F:carbohydrate derivative binding"/>
    <property type="evidence" value="ECO:0007669"/>
    <property type="project" value="InterPro"/>
</dbReference>
<dbReference type="GO" id="GO:0006096">
    <property type="term" value="P:glycolytic process"/>
    <property type="evidence" value="ECO:0007669"/>
    <property type="project" value="UniProtKB-KW"/>
</dbReference>
<dbReference type="PANTHER" id="PTHR11469">
    <property type="entry name" value="GLUCOSE-6-PHOSPHATE ISOMERASE"/>
    <property type="match status" value="1"/>
</dbReference>
<dbReference type="InterPro" id="IPR046348">
    <property type="entry name" value="SIS_dom_sf"/>
</dbReference>
<feature type="region of interest" description="Disordered" evidence="4">
    <location>
        <begin position="1"/>
        <end position="23"/>
    </location>
</feature>
<keyword evidence="3" id="KW-0413">Isomerase</keyword>
<dbReference type="GO" id="GO:0048029">
    <property type="term" value="F:monosaccharide binding"/>
    <property type="evidence" value="ECO:0007669"/>
    <property type="project" value="TreeGrafter"/>
</dbReference>
<dbReference type="InterPro" id="IPR001672">
    <property type="entry name" value="G6P_Isomerase"/>
</dbReference>
<keyword evidence="2" id="KW-0324">Glycolysis</keyword>
<evidence type="ECO:0000256" key="1">
    <source>
        <dbReference type="ARBA" id="ARBA00022432"/>
    </source>
</evidence>
<dbReference type="PRINTS" id="PR00662">
    <property type="entry name" value="G6PISOMERASE"/>
</dbReference>
<dbReference type="Pfam" id="PF00342">
    <property type="entry name" value="PGI"/>
    <property type="match status" value="1"/>
</dbReference>
<protein>
    <submittedName>
        <fullName evidence="5">Unannotated protein</fullName>
    </submittedName>
</protein>
<evidence type="ECO:0000313" key="5">
    <source>
        <dbReference type="EMBL" id="CAB4945398.1"/>
    </source>
</evidence>
<dbReference type="GO" id="GO:0005829">
    <property type="term" value="C:cytosol"/>
    <property type="evidence" value="ECO:0007669"/>
    <property type="project" value="TreeGrafter"/>
</dbReference>
<evidence type="ECO:0000256" key="3">
    <source>
        <dbReference type="ARBA" id="ARBA00023235"/>
    </source>
</evidence>
<dbReference type="SUPFAM" id="SSF53697">
    <property type="entry name" value="SIS domain"/>
    <property type="match status" value="1"/>
</dbReference>
<dbReference type="PANTHER" id="PTHR11469:SF1">
    <property type="entry name" value="GLUCOSE-6-PHOSPHATE ISOMERASE"/>
    <property type="match status" value="1"/>
</dbReference>
<evidence type="ECO:0000256" key="4">
    <source>
        <dbReference type="SAM" id="MobiDB-lite"/>
    </source>
</evidence>
<sequence length="559" mass="58426">MPDTDQSAAPTLRRHLDADQESAVAAEIERAAQERVPERLWERDDTLWGPAGQAEVADRLGWLDAPSTGLEQQATLEALASEVAEEGYTDVVLVGMGGSSLAPEVVWDWSGPRNGRLRLRMLDSTDPDAIATVEAATEPERTLVLVSTKSGGTLETVSLFRHFWSRNPDGRAFVAVTDPGSGLEAMARAHDFRAIFHGDPEIGGRYSALSPFGTVPAALTGADLGALLQGGVRALQASQGPAPENVAVQLGAAVAALAKAGRDKLVLRVQDRRLASFGLWLEQLVAESTGKGGHGVLPVVDDPATEDGGLPTVASDRQLLVLRGPGDDPDLDAAVARSTEAGVPVLELVVAGEEALGAAFAILEVATATVGWSLGINPFDQPDVQAAKDATQVVLAEVADGTPIPAAGEVTPEAVLGFVEGLAAPDYLAILAYLPPSADAGVEVGRLRSALAARTDAAVTTGFGPRYLHSTGQLHKGGPAVGHYLLLEHDPRAERTIPAPASDDEPSNPTTSFRTLFHAQSQGDLRTLGAHDRPVLRVSLGSDWLESLAALTTAIKEDS</sequence>